<dbReference type="AlphaFoldDB" id="A0A0C3BDP3"/>
<gene>
    <name evidence="1" type="ORF">M413DRAFT_79919</name>
</gene>
<evidence type="ECO:0000313" key="2">
    <source>
        <dbReference type="Proteomes" id="UP000053424"/>
    </source>
</evidence>
<dbReference type="STRING" id="686832.A0A0C3BDP3"/>
<dbReference type="Proteomes" id="UP000053424">
    <property type="component" value="Unassembled WGS sequence"/>
</dbReference>
<protein>
    <submittedName>
        <fullName evidence="1">Uncharacterized protein</fullName>
    </submittedName>
</protein>
<accession>A0A0C3BDP3</accession>
<dbReference type="OrthoDB" id="3199698at2759"/>
<dbReference type="EMBL" id="KN831843">
    <property type="protein sequence ID" value="KIM34925.1"/>
    <property type="molecule type" value="Genomic_DNA"/>
</dbReference>
<sequence>MWMVEPDFDRTGNRAMSIIHIDSILRGAHLMGVSGTQFIPHHLTFSDTLDAFRSFYVNKYIDHHSHEIAF</sequence>
<reference evidence="2" key="2">
    <citation type="submission" date="2015-01" db="EMBL/GenBank/DDBJ databases">
        <title>Evolutionary Origins and Diversification of the Mycorrhizal Mutualists.</title>
        <authorList>
            <consortium name="DOE Joint Genome Institute"/>
            <consortium name="Mycorrhizal Genomics Consortium"/>
            <person name="Kohler A."/>
            <person name="Kuo A."/>
            <person name="Nagy L.G."/>
            <person name="Floudas D."/>
            <person name="Copeland A."/>
            <person name="Barry K.W."/>
            <person name="Cichocki N."/>
            <person name="Veneault-Fourrey C."/>
            <person name="LaButti K."/>
            <person name="Lindquist E.A."/>
            <person name="Lipzen A."/>
            <person name="Lundell T."/>
            <person name="Morin E."/>
            <person name="Murat C."/>
            <person name="Riley R."/>
            <person name="Ohm R."/>
            <person name="Sun H."/>
            <person name="Tunlid A."/>
            <person name="Henrissat B."/>
            <person name="Grigoriev I.V."/>
            <person name="Hibbett D.S."/>
            <person name="Martin F."/>
        </authorList>
    </citation>
    <scope>NUCLEOTIDE SEQUENCE [LARGE SCALE GENOMIC DNA]</scope>
    <source>
        <strain evidence="2">h7</strain>
    </source>
</reference>
<name>A0A0C3BDP3_HEBCY</name>
<keyword evidence="2" id="KW-1185">Reference proteome</keyword>
<reference evidence="1 2" key="1">
    <citation type="submission" date="2014-04" db="EMBL/GenBank/DDBJ databases">
        <authorList>
            <consortium name="DOE Joint Genome Institute"/>
            <person name="Kuo A."/>
            <person name="Gay G."/>
            <person name="Dore J."/>
            <person name="Kohler A."/>
            <person name="Nagy L.G."/>
            <person name="Floudas D."/>
            <person name="Copeland A."/>
            <person name="Barry K.W."/>
            <person name="Cichocki N."/>
            <person name="Veneault-Fourrey C."/>
            <person name="LaButti K."/>
            <person name="Lindquist E.A."/>
            <person name="Lipzen A."/>
            <person name="Lundell T."/>
            <person name="Morin E."/>
            <person name="Murat C."/>
            <person name="Sun H."/>
            <person name="Tunlid A."/>
            <person name="Henrissat B."/>
            <person name="Grigoriev I.V."/>
            <person name="Hibbett D.S."/>
            <person name="Martin F."/>
            <person name="Nordberg H.P."/>
            <person name="Cantor M.N."/>
            <person name="Hua S.X."/>
        </authorList>
    </citation>
    <scope>NUCLEOTIDE SEQUENCE [LARGE SCALE GENOMIC DNA]</scope>
    <source>
        <strain evidence="2">h7</strain>
    </source>
</reference>
<dbReference type="HOGENOM" id="CLU_006344_16_2_1"/>
<proteinExistence type="predicted"/>
<evidence type="ECO:0000313" key="1">
    <source>
        <dbReference type="EMBL" id="KIM34925.1"/>
    </source>
</evidence>
<organism evidence="1 2">
    <name type="scientific">Hebeloma cylindrosporum</name>
    <dbReference type="NCBI Taxonomy" id="76867"/>
    <lineage>
        <taxon>Eukaryota</taxon>
        <taxon>Fungi</taxon>
        <taxon>Dikarya</taxon>
        <taxon>Basidiomycota</taxon>
        <taxon>Agaricomycotina</taxon>
        <taxon>Agaricomycetes</taxon>
        <taxon>Agaricomycetidae</taxon>
        <taxon>Agaricales</taxon>
        <taxon>Agaricineae</taxon>
        <taxon>Hymenogastraceae</taxon>
        <taxon>Hebeloma</taxon>
    </lineage>
</organism>